<dbReference type="Pfam" id="PF08447">
    <property type="entry name" value="PAS_3"/>
    <property type="match status" value="1"/>
</dbReference>
<dbReference type="PROSITE" id="PS50111">
    <property type="entry name" value="CHEMOTAXIS_TRANSDUC_2"/>
    <property type="match status" value="1"/>
</dbReference>
<feature type="coiled-coil region" evidence="4">
    <location>
        <begin position="432"/>
        <end position="466"/>
    </location>
</feature>
<keyword evidence="5" id="KW-0472">Membrane</keyword>
<dbReference type="CDD" id="cd00130">
    <property type="entry name" value="PAS"/>
    <property type="match status" value="1"/>
</dbReference>
<dbReference type="InterPro" id="IPR035965">
    <property type="entry name" value="PAS-like_dom_sf"/>
</dbReference>
<dbReference type="Proteomes" id="UP001431181">
    <property type="component" value="Unassembled WGS sequence"/>
</dbReference>
<evidence type="ECO:0000256" key="5">
    <source>
        <dbReference type="SAM" id="Phobius"/>
    </source>
</evidence>
<dbReference type="SMART" id="SM00283">
    <property type="entry name" value="MA"/>
    <property type="match status" value="1"/>
</dbReference>
<dbReference type="NCBIfam" id="TIGR00229">
    <property type="entry name" value="sensory_box"/>
    <property type="match status" value="1"/>
</dbReference>
<evidence type="ECO:0000259" key="6">
    <source>
        <dbReference type="PROSITE" id="PS50111"/>
    </source>
</evidence>
<reference evidence="8" key="1">
    <citation type="submission" date="2022-11" db="EMBL/GenBank/DDBJ databases">
        <title>Marinomonas sp. nov., isolated from marine algae.</title>
        <authorList>
            <person name="Choi D.G."/>
            <person name="Kim J.M."/>
            <person name="Lee J.K."/>
            <person name="Baek J.H."/>
            <person name="Jeon C.O."/>
        </authorList>
    </citation>
    <scope>NUCLEOTIDE SEQUENCE</scope>
    <source>
        <strain evidence="8">KJ51-3</strain>
    </source>
</reference>
<dbReference type="Gene3D" id="3.30.450.20">
    <property type="entry name" value="PAS domain"/>
    <property type="match status" value="1"/>
</dbReference>
<dbReference type="Gene3D" id="1.10.287.950">
    <property type="entry name" value="Methyl-accepting chemotaxis protein"/>
    <property type="match status" value="1"/>
</dbReference>
<keyword evidence="2 3" id="KW-0807">Transducer</keyword>
<accession>A0ABT3KK15</accession>
<dbReference type="PROSITE" id="PS50112">
    <property type="entry name" value="PAS"/>
    <property type="match status" value="1"/>
</dbReference>
<evidence type="ECO:0000313" key="8">
    <source>
        <dbReference type="EMBL" id="MCW4630894.1"/>
    </source>
</evidence>
<dbReference type="RefSeq" id="WP_265220216.1">
    <property type="nucleotide sequence ID" value="NZ_JAPEUL010000009.1"/>
</dbReference>
<keyword evidence="5" id="KW-0812">Transmembrane</keyword>
<evidence type="ECO:0000256" key="4">
    <source>
        <dbReference type="SAM" id="Coils"/>
    </source>
</evidence>
<evidence type="ECO:0000256" key="3">
    <source>
        <dbReference type="PROSITE-ProRule" id="PRU00284"/>
    </source>
</evidence>
<dbReference type="PANTHER" id="PTHR32089">
    <property type="entry name" value="METHYL-ACCEPTING CHEMOTAXIS PROTEIN MCPB"/>
    <property type="match status" value="1"/>
</dbReference>
<evidence type="ECO:0000256" key="2">
    <source>
        <dbReference type="ARBA" id="ARBA00023224"/>
    </source>
</evidence>
<feature type="transmembrane region" description="Helical" evidence="5">
    <location>
        <begin position="153"/>
        <end position="172"/>
    </location>
</feature>
<dbReference type="SUPFAM" id="SSF58104">
    <property type="entry name" value="Methyl-accepting chemotaxis protein (MCP) signaling domain"/>
    <property type="match status" value="1"/>
</dbReference>
<dbReference type="EMBL" id="JAPEUL010000009">
    <property type="protein sequence ID" value="MCW4630894.1"/>
    <property type="molecule type" value="Genomic_DNA"/>
</dbReference>
<dbReference type="Pfam" id="PF00015">
    <property type="entry name" value="MCPsignal"/>
    <property type="match status" value="1"/>
</dbReference>
<comment type="subcellular location">
    <subcellularLocation>
        <location evidence="1">Membrane</location>
    </subcellularLocation>
</comment>
<dbReference type="PANTHER" id="PTHR32089:SF74">
    <property type="entry name" value="METHYL-ACCEPTING CHEMOTAXIS PROTEIN AER"/>
    <property type="match status" value="1"/>
</dbReference>
<evidence type="ECO:0000259" key="7">
    <source>
        <dbReference type="PROSITE" id="PS50112"/>
    </source>
</evidence>
<dbReference type="SUPFAM" id="SSF55785">
    <property type="entry name" value="PYP-like sensor domain (PAS domain)"/>
    <property type="match status" value="1"/>
</dbReference>
<feature type="domain" description="PAS" evidence="7">
    <location>
        <begin position="21"/>
        <end position="49"/>
    </location>
</feature>
<gene>
    <name evidence="8" type="ORF">ONZ52_18975</name>
</gene>
<evidence type="ECO:0000256" key="1">
    <source>
        <dbReference type="ARBA" id="ARBA00004370"/>
    </source>
</evidence>
<dbReference type="InterPro" id="IPR004089">
    <property type="entry name" value="MCPsignal_dom"/>
</dbReference>
<dbReference type="InterPro" id="IPR000014">
    <property type="entry name" value="PAS"/>
</dbReference>
<evidence type="ECO:0000313" key="9">
    <source>
        <dbReference type="Proteomes" id="UP001431181"/>
    </source>
</evidence>
<keyword evidence="9" id="KW-1185">Reference proteome</keyword>
<organism evidence="8 9">
    <name type="scientific">Marinomonas rhodophyticola</name>
    <dbReference type="NCBI Taxonomy" id="2992803"/>
    <lineage>
        <taxon>Bacteria</taxon>
        <taxon>Pseudomonadati</taxon>
        <taxon>Pseudomonadota</taxon>
        <taxon>Gammaproteobacteria</taxon>
        <taxon>Oceanospirillales</taxon>
        <taxon>Oceanospirillaceae</taxon>
        <taxon>Marinomonas</taxon>
    </lineage>
</organism>
<name>A0ABT3KK15_9GAMM</name>
<protein>
    <submittedName>
        <fullName evidence="8">Methyl-accepting chemotaxis protein</fullName>
    </submittedName>
</protein>
<comment type="caution">
    <text evidence="8">The sequence shown here is derived from an EMBL/GenBank/DDBJ whole genome shotgun (WGS) entry which is preliminary data.</text>
</comment>
<feature type="domain" description="Methyl-accepting transducer" evidence="6">
    <location>
        <begin position="281"/>
        <end position="486"/>
    </location>
</feature>
<proteinExistence type="predicted"/>
<dbReference type="InterPro" id="IPR013655">
    <property type="entry name" value="PAS_fold_3"/>
</dbReference>
<keyword evidence="5" id="KW-1133">Transmembrane helix</keyword>
<sequence>MPHTAIRKERVVNLDANILSITDLNSAIKYVNPEFEKVSGYQSDELIGQPHNIIRHSDMPALAFKDLWGHLQCGQSWMGIVKNQCKNGDYYWVDAYVSPICCNGVITEYQSVRRSPEKNVRDRAEQLYQNSLLDEKKAFRKLRRPKLSLFQKLPLIISLCFGLSFVGAAFQLIWLKSVFEWGALFACLISVERVLRPLKSVLEEAKIISDSSLAMYLYTGRTDEVGQLRLAMIRLRGETAAIMGRISDFAKNVRARQSTICASIDSKQRAFNTLSDDFCLIEQSSQNMVLVTEAASLSVQKSEANANMAKSYMAEGREGMQSSRSAMNRVCQQVEEARDGLLNLNADSNAISSVVAVIREVAEQTNLLALNAAIEAARAGDQGRGFAVVADEVRGLANRTYHSTEDIVAVMERLQKGSMLALSKMEQAYLVAQESQVRVNAAELKLIEAQAEIESVHQQMQETANAMLKQNVCAGDISNRMVNAVKVVNGLVLHGEQDAKECDKVNVQVQQMEELAAQFWSQTLDQPVREKGIKK</sequence>
<keyword evidence="4" id="KW-0175">Coiled coil</keyword>